<comment type="caution">
    <text evidence="1">The sequence shown here is derived from an EMBL/GenBank/DDBJ whole genome shotgun (WGS) entry which is preliminary data.</text>
</comment>
<dbReference type="EMBL" id="BARW01013519">
    <property type="protein sequence ID" value="GAI80764.1"/>
    <property type="molecule type" value="Genomic_DNA"/>
</dbReference>
<name>X1TL32_9ZZZZ</name>
<dbReference type="AlphaFoldDB" id="X1TL32"/>
<sequence length="38" mass="4541">AEHTMPSYFYFGFPISYLEYGRATQLMRIILKELDEIP</sequence>
<accession>X1TL32</accession>
<proteinExistence type="predicted"/>
<feature type="non-terminal residue" evidence="1">
    <location>
        <position position="1"/>
    </location>
</feature>
<gene>
    <name evidence="1" type="ORF">S12H4_24718</name>
</gene>
<organism evidence="1">
    <name type="scientific">marine sediment metagenome</name>
    <dbReference type="NCBI Taxonomy" id="412755"/>
    <lineage>
        <taxon>unclassified sequences</taxon>
        <taxon>metagenomes</taxon>
        <taxon>ecological metagenomes</taxon>
    </lineage>
</organism>
<evidence type="ECO:0000313" key="1">
    <source>
        <dbReference type="EMBL" id="GAI80764.1"/>
    </source>
</evidence>
<reference evidence="1" key="1">
    <citation type="journal article" date="2014" name="Front. Microbiol.">
        <title>High frequency of phylogenetically diverse reductive dehalogenase-homologous genes in deep subseafloor sedimentary metagenomes.</title>
        <authorList>
            <person name="Kawai M."/>
            <person name="Futagami T."/>
            <person name="Toyoda A."/>
            <person name="Takaki Y."/>
            <person name="Nishi S."/>
            <person name="Hori S."/>
            <person name="Arai W."/>
            <person name="Tsubouchi T."/>
            <person name="Morono Y."/>
            <person name="Uchiyama I."/>
            <person name="Ito T."/>
            <person name="Fujiyama A."/>
            <person name="Inagaki F."/>
            <person name="Takami H."/>
        </authorList>
    </citation>
    <scope>NUCLEOTIDE SEQUENCE</scope>
    <source>
        <strain evidence="1">Expedition CK06-06</strain>
    </source>
</reference>
<protein>
    <submittedName>
        <fullName evidence="1">Uncharacterized protein</fullName>
    </submittedName>
</protein>